<name>A0A6J5L5F1_9CAUD</name>
<proteinExistence type="predicted"/>
<gene>
    <name evidence="1" type="ORF">UFOVP116_64</name>
</gene>
<organism evidence="1">
    <name type="scientific">uncultured Caudovirales phage</name>
    <dbReference type="NCBI Taxonomy" id="2100421"/>
    <lineage>
        <taxon>Viruses</taxon>
        <taxon>Duplodnaviria</taxon>
        <taxon>Heunggongvirae</taxon>
        <taxon>Uroviricota</taxon>
        <taxon>Caudoviricetes</taxon>
        <taxon>Peduoviridae</taxon>
        <taxon>Maltschvirus</taxon>
        <taxon>Maltschvirus maltsch</taxon>
    </lineage>
</organism>
<accession>A0A6J5L5F1</accession>
<sequence length="54" mass="6115">MGQTNIENCRLVKIFYLTIPDTVNKGIFDTRGAFGIDISTWCKSQGLTRDVDFD</sequence>
<dbReference type="EMBL" id="LR796237">
    <property type="protein sequence ID" value="CAB4129634.1"/>
    <property type="molecule type" value="Genomic_DNA"/>
</dbReference>
<evidence type="ECO:0000313" key="1">
    <source>
        <dbReference type="EMBL" id="CAB4129634.1"/>
    </source>
</evidence>
<reference evidence="1" key="1">
    <citation type="submission" date="2020-04" db="EMBL/GenBank/DDBJ databases">
        <authorList>
            <person name="Chiriac C."/>
            <person name="Salcher M."/>
            <person name="Ghai R."/>
            <person name="Kavagutti S V."/>
        </authorList>
    </citation>
    <scope>NUCLEOTIDE SEQUENCE</scope>
</reference>
<protein>
    <submittedName>
        <fullName evidence="1">Uncharacterized protein</fullName>
    </submittedName>
</protein>